<organism evidence="9 10">
    <name type="scientific">Paenibacillus aestuarii</name>
    <dbReference type="NCBI Taxonomy" id="516965"/>
    <lineage>
        <taxon>Bacteria</taxon>
        <taxon>Bacillati</taxon>
        <taxon>Bacillota</taxon>
        <taxon>Bacilli</taxon>
        <taxon>Bacillales</taxon>
        <taxon>Paenibacillaceae</taxon>
        <taxon>Paenibacillus</taxon>
    </lineage>
</organism>
<dbReference type="InterPro" id="IPR016163">
    <property type="entry name" value="Ald_DH_C"/>
</dbReference>
<evidence type="ECO:0000256" key="6">
    <source>
        <dbReference type="PROSITE-ProRule" id="PRU10007"/>
    </source>
</evidence>
<dbReference type="InterPro" id="IPR029510">
    <property type="entry name" value="Ald_DH_CS_GLU"/>
</dbReference>
<dbReference type="PANTHER" id="PTHR43111">
    <property type="entry name" value="ALDEHYDE DEHYDROGENASE B-RELATED"/>
    <property type="match status" value="1"/>
</dbReference>
<feature type="domain" description="Aldehyde dehydrogenase" evidence="8">
    <location>
        <begin position="27"/>
        <end position="493"/>
    </location>
</feature>
<keyword evidence="2 7" id="KW-0560">Oxidoreductase</keyword>
<dbReference type="Gene3D" id="3.40.605.10">
    <property type="entry name" value="Aldehyde Dehydrogenase, Chain A, domain 1"/>
    <property type="match status" value="1"/>
</dbReference>
<dbReference type="EMBL" id="JBHSMJ010000009">
    <property type="protein sequence ID" value="MFC5447710.1"/>
    <property type="molecule type" value="Genomic_DNA"/>
</dbReference>
<evidence type="ECO:0000259" key="8">
    <source>
        <dbReference type="Pfam" id="PF00171"/>
    </source>
</evidence>
<dbReference type="InterPro" id="IPR015590">
    <property type="entry name" value="Aldehyde_DH_dom"/>
</dbReference>
<comment type="catalytic activity">
    <reaction evidence="5">
        <text>an aldehyde + NAD(+) + H2O = a carboxylate + NADH + 2 H(+)</text>
        <dbReference type="Rhea" id="RHEA:16185"/>
        <dbReference type="ChEBI" id="CHEBI:15377"/>
        <dbReference type="ChEBI" id="CHEBI:15378"/>
        <dbReference type="ChEBI" id="CHEBI:17478"/>
        <dbReference type="ChEBI" id="CHEBI:29067"/>
        <dbReference type="ChEBI" id="CHEBI:57540"/>
        <dbReference type="ChEBI" id="CHEBI:57945"/>
        <dbReference type="EC" id="1.2.1.3"/>
    </reaction>
</comment>
<evidence type="ECO:0000256" key="7">
    <source>
        <dbReference type="RuleBase" id="RU003345"/>
    </source>
</evidence>
<evidence type="ECO:0000256" key="5">
    <source>
        <dbReference type="ARBA" id="ARBA00049194"/>
    </source>
</evidence>
<sequence length="506" mass="55381">MIYAQPGQTGSKVTFKKRYDNYIGGNWVPPVKGEYFENVTPVTGKVFCEVARSTAEDIELALDAAHAAKDEWGRTSVTRRANILLQIADRMEANLELLAVAETWDNGKPVRETLAADLPLAIDHFRYFAGCVRAQEGTLGEVDNDTVAYHFHEPLGVVGQIIPWNFPLLMATWKIAPALAAGNCVVLKPAEQTPASILVLAELISDLLPPGVLNIVNGFGLEAGKPLASSNRIAKIAFTGETTTGRLIMQYASQNIIPVTLELGGKSPNIFFEDVFAKDDAFLNKAIEGFVMFALNQGEVCTCPSRALIQESIYEPFMERALQRVAAIKQGNPLDTDTMIGAQASSEQVEKILSYLSIGKQEGAQCLIGGSRAELQGDLEGGYYIEPTVFKGHNKMRIFQEEIFGPVVSVTTFNNQEEALSIANDTLYGLGAGVWTRDMNTAYRFGRGIQAGRVWTNCYHAYPAHAAFGGYKVSGIGRETHKMMLSHYQQTKNLLVSYSPDALGFF</sequence>
<dbReference type="InterPro" id="IPR016160">
    <property type="entry name" value="Ald_DH_CS_CYS"/>
</dbReference>
<name>A0ABW0K369_9BACL</name>
<evidence type="ECO:0000256" key="3">
    <source>
        <dbReference type="ARBA" id="ARBA00024226"/>
    </source>
</evidence>
<protein>
    <recommendedName>
        <fullName evidence="4">Putative aldehyde dehydrogenase AldA</fullName>
        <ecNumber evidence="3">1.2.1.3</ecNumber>
    </recommendedName>
</protein>
<dbReference type="InterPro" id="IPR016162">
    <property type="entry name" value="Ald_DH_N"/>
</dbReference>
<dbReference type="Pfam" id="PF00171">
    <property type="entry name" value="Aldedh"/>
    <property type="match status" value="1"/>
</dbReference>
<dbReference type="RefSeq" id="WP_270877418.1">
    <property type="nucleotide sequence ID" value="NZ_JAQFVF010000001.1"/>
</dbReference>
<dbReference type="GO" id="GO:0004029">
    <property type="term" value="F:aldehyde dehydrogenase (NAD+) activity"/>
    <property type="evidence" value="ECO:0007669"/>
    <property type="project" value="UniProtKB-EC"/>
</dbReference>
<dbReference type="Proteomes" id="UP001596044">
    <property type="component" value="Unassembled WGS sequence"/>
</dbReference>
<feature type="active site" evidence="6">
    <location>
        <position position="262"/>
    </location>
</feature>
<dbReference type="CDD" id="cd07116">
    <property type="entry name" value="ALDH_ACDHII-AcoD"/>
    <property type="match status" value="1"/>
</dbReference>
<evidence type="ECO:0000313" key="10">
    <source>
        <dbReference type="Proteomes" id="UP001596044"/>
    </source>
</evidence>
<comment type="similarity">
    <text evidence="1 7">Belongs to the aldehyde dehydrogenase family.</text>
</comment>
<dbReference type="EC" id="1.2.1.3" evidence="3"/>
<evidence type="ECO:0000256" key="2">
    <source>
        <dbReference type="ARBA" id="ARBA00023002"/>
    </source>
</evidence>
<comment type="caution">
    <text evidence="9">The sequence shown here is derived from an EMBL/GenBank/DDBJ whole genome shotgun (WGS) entry which is preliminary data.</text>
</comment>
<accession>A0ABW0K369</accession>
<dbReference type="InterPro" id="IPR016161">
    <property type="entry name" value="Ald_DH/histidinol_DH"/>
</dbReference>
<proteinExistence type="inferred from homology"/>
<evidence type="ECO:0000256" key="4">
    <source>
        <dbReference type="ARBA" id="ARBA00039869"/>
    </source>
</evidence>
<dbReference type="PROSITE" id="PS00687">
    <property type="entry name" value="ALDEHYDE_DEHYDR_GLU"/>
    <property type="match status" value="1"/>
</dbReference>
<dbReference type="Gene3D" id="3.40.309.10">
    <property type="entry name" value="Aldehyde Dehydrogenase, Chain A, domain 2"/>
    <property type="match status" value="1"/>
</dbReference>
<reference evidence="10" key="1">
    <citation type="journal article" date="2019" name="Int. J. Syst. Evol. Microbiol.">
        <title>The Global Catalogue of Microorganisms (GCM) 10K type strain sequencing project: providing services to taxonomists for standard genome sequencing and annotation.</title>
        <authorList>
            <consortium name="The Broad Institute Genomics Platform"/>
            <consortium name="The Broad Institute Genome Sequencing Center for Infectious Disease"/>
            <person name="Wu L."/>
            <person name="Ma J."/>
        </authorList>
    </citation>
    <scope>NUCLEOTIDE SEQUENCE [LARGE SCALE GENOMIC DNA]</scope>
    <source>
        <strain evidence="10">KACC 11904</strain>
    </source>
</reference>
<dbReference type="PROSITE" id="PS00070">
    <property type="entry name" value="ALDEHYDE_DEHYDR_CYS"/>
    <property type="match status" value="1"/>
</dbReference>
<keyword evidence="10" id="KW-1185">Reference proteome</keyword>
<evidence type="ECO:0000256" key="1">
    <source>
        <dbReference type="ARBA" id="ARBA00009986"/>
    </source>
</evidence>
<dbReference type="PANTHER" id="PTHR43111:SF1">
    <property type="entry name" value="ALDEHYDE DEHYDROGENASE B-RELATED"/>
    <property type="match status" value="1"/>
</dbReference>
<evidence type="ECO:0000313" key="9">
    <source>
        <dbReference type="EMBL" id="MFC5447710.1"/>
    </source>
</evidence>
<dbReference type="SUPFAM" id="SSF53720">
    <property type="entry name" value="ALDH-like"/>
    <property type="match status" value="1"/>
</dbReference>
<gene>
    <name evidence="9" type="primary">adh</name>
    <name evidence="9" type="ORF">ACFPOG_05535</name>
</gene>